<dbReference type="Pfam" id="PF05035">
    <property type="entry name" value="DGOK"/>
    <property type="match status" value="1"/>
</dbReference>
<reference evidence="1 2" key="1">
    <citation type="submission" date="2017-03" db="EMBL/GenBank/DDBJ databases">
        <authorList>
            <person name="Afonso C.L."/>
            <person name="Miller P.J."/>
            <person name="Scott M.A."/>
            <person name="Spackman E."/>
            <person name="Goraichik I."/>
            <person name="Dimitrov K.M."/>
            <person name="Suarez D.L."/>
            <person name="Swayne D.E."/>
        </authorList>
    </citation>
    <scope>NUCLEOTIDE SEQUENCE [LARGE SCALE GENOMIC DNA]</scope>
    <source>
        <strain evidence="1 2">CECT 7450</strain>
    </source>
</reference>
<dbReference type="GO" id="GO:0008671">
    <property type="term" value="F:2-dehydro-3-deoxygalactonokinase activity"/>
    <property type="evidence" value="ECO:0007669"/>
    <property type="project" value="InterPro"/>
</dbReference>
<keyword evidence="2" id="KW-1185">Reference proteome</keyword>
<gene>
    <name evidence="1" type="ORF">ROA7450_03511</name>
</gene>
<name>A0A1X6ZZW9_9RHOB</name>
<evidence type="ECO:0000313" key="2">
    <source>
        <dbReference type="Proteomes" id="UP000193061"/>
    </source>
</evidence>
<dbReference type="OrthoDB" id="256574at2"/>
<protein>
    <submittedName>
        <fullName evidence="1">2-keto-3-deoxy-galactonokinase</fullName>
    </submittedName>
</protein>
<dbReference type="RefSeq" id="WP_085807176.1">
    <property type="nucleotide sequence ID" value="NZ_FWFX01000013.1"/>
</dbReference>
<dbReference type="Proteomes" id="UP000193061">
    <property type="component" value="Unassembled WGS sequence"/>
</dbReference>
<dbReference type="EMBL" id="FWFX01000013">
    <property type="protein sequence ID" value="SLN66214.1"/>
    <property type="molecule type" value="Genomic_DNA"/>
</dbReference>
<dbReference type="GO" id="GO:0034194">
    <property type="term" value="P:D-galactonate catabolic process"/>
    <property type="evidence" value="ECO:0007669"/>
    <property type="project" value="InterPro"/>
</dbReference>
<dbReference type="AlphaFoldDB" id="A0A1X6ZZW9"/>
<dbReference type="Gene3D" id="3.30.420.310">
    <property type="entry name" value="2-keto-3-deoxy-galactonokinase, C-terminal domain"/>
    <property type="match status" value="1"/>
</dbReference>
<sequence length="243" mass="25578">MTRWIALGPTGKTVTAYAMDGGTLINSATAEDEKSALAALDFEANQAIRIGDGTPAKLPAKLTPEDGQSLPGFEQASPPDIIGAWIRLWCTGFAADKPNWDGVICAISSGISHWIHISANEAVSCQSFLSPGLIDAFGGAFPPDAGALFDSLSRPERLASHLRQAQVSARTAAATGHLIGAELMAARPYWLGQSVVLISDEEEIAEGYATALEMQSVPHSTYQAQDLIPAGLTALGKSLELFE</sequence>
<keyword evidence="1" id="KW-0808">Transferase</keyword>
<dbReference type="InterPro" id="IPR007729">
    <property type="entry name" value="DGOK"/>
</dbReference>
<organism evidence="1 2">
    <name type="scientific">Roseovarius albus</name>
    <dbReference type="NCBI Taxonomy" id="1247867"/>
    <lineage>
        <taxon>Bacteria</taxon>
        <taxon>Pseudomonadati</taxon>
        <taxon>Pseudomonadota</taxon>
        <taxon>Alphaproteobacteria</taxon>
        <taxon>Rhodobacterales</taxon>
        <taxon>Roseobacteraceae</taxon>
        <taxon>Roseovarius</taxon>
    </lineage>
</organism>
<accession>A0A1X6ZZW9</accession>
<proteinExistence type="predicted"/>
<evidence type="ECO:0000313" key="1">
    <source>
        <dbReference type="EMBL" id="SLN66214.1"/>
    </source>
</evidence>
<keyword evidence="1" id="KW-0418">Kinase</keyword>
<dbReference type="InterPro" id="IPR042257">
    <property type="entry name" value="DGOK_C"/>
</dbReference>